<dbReference type="Pfam" id="PF04082">
    <property type="entry name" value="Fungal_trans"/>
    <property type="match status" value="1"/>
</dbReference>
<name>A0A2J6T9X0_9HELO</name>
<accession>A0A2J6T9X0</accession>
<dbReference type="InterPro" id="IPR001138">
    <property type="entry name" value="Zn2Cys6_DnaBD"/>
</dbReference>
<keyword evidence="1" id="KW-0479">Metal-binding</keyword>
<dbReference type="GeneID" id="36591174"/>
<evidence type="ECO:0000313" key="9">
    <source>
        <dbReference type="EMBL" id="PMD59826.1"/>
    </source>
</evidence>
<dbReference type="PROSITE" id="PS50048">
    <property type="entry name" value="ZN2_CY6_FUNGAL_2"/>
    <property type="match status" value="1"/>
</dbReference>
<dbReference type="GO" id="GO:0003677">
    <property type="term" value="F:DNA binding"/>
    <property type="evidence" value="ECO:0007669"/>
    <property type="project" value="UniProtKB-KW"/>
</dbReference>
<dbReference type="OrthoDB" id="39175at2759"/>
<feature type="domain" description="Zn(2)-C6 fungal-type" evidence="8">
    <location>
        <begin position="26"/>
        <end position="57"/>
    </location>
</feature>
<evidence type="ECO:0000256" key="4">
    <source>
        <dbReference type="ARBA" id="ARBA00023125"/>
    </source>
</evidence>
<dbReference type="InterPro" id="IPR036864">
    <property type="entry name" value="Zn2-C6_fun-type_DNA-bd_sf"/>
</dbReference>
<dbReference type="SUPFAM" id="SSF57701">
    <property type="entry name" value="Zn2/Cys6 DNA-binding domain"/>
    <property type="match status" value="1"/>
</dbReference>
<dbReference type="InParanoid" id="A0A2J6T9X0"/>
<gene>
    <name evidence="9" type="ORF">K444DRAFT_629700</name>
</gene>
<dbReference type="PROSITE" id="PS00463">
    <property type="entry name" value="ZN2_CY6_FUNGAL_1"/>
    <property type="match status" value="1"/>
</dbReference>
<dbReference type="GO" id="GO:0000981">
    <property type="term" value="F:DNA-binding transcription factor activity, RNA polymerase II-specific"/>
    <property type="evidence" value="ECO:0007669"/>
    <property type="project" value="InterPro"/>
</dbReference>
<organism evidence="9 10">
    <name type="scientific">Hyaloscypha bicolor E</name>
    <dbReference type="NCBI Taxonomy" id="1095630"/>
    <lineage>
        <taxon>Eukaryota</taxon>
        <taxon>Fungi</taxon>
        <taxon>Dikarya</taxon>
        <taxon>Ascomycota</taxon>
        <taxon>Pezizomycotina</taxon>
        <taxon>Leotiomycetes</taxon>
        <taxon>Helotiales</taxon>
        <taxon>Hyaloscyphaceae</taxon>
        <taxon>Hyaloscypha</taxon>
        <taxon>Hyaloscypha bicolor</taxon>
    </lineage>
</organism>
<protein>
    <recommendedName>
        <fullName evidence="8">Zn(2)-C6 fungal-type domain-containing protein</fullName>
    </recommendedName>
</protein>
<evidence type="ECO:0000256" key="2">
    <source>
        <dbReference type="ARBA" id="ARBA00022833"/>
    </source>
</evidence>
<proteinExistence type="predicted"/>
<dbReference type="PANTHER" id="PTHR47171:SF4">
    <property type="entry name" value="ACETAMIDASE REGULATORY PROTEIN"/>
    <property type="match status" value="1"/>
</dbReference>
<evidence type="ECO:0000259" key="8">
    <source>
        <dbReference type="PROSITE" id="PS50048"/>
    </source>
</evidence>
<evidence type="ECO:0000313" key="10">
    <source>
        <dbReference type="Proteomes" id="UP000235371"/>
    </source>
</evidence>
<dbReference type="Gene3D" id="4.10.240.10">
    <property type="entry name" value="Zn(2)-C6 fungal-type DNA-binding domain"/>
    <property type="match status" value="1"/>
</dbReference>
<dbReference type="EMBL" id="KZ613803">
    <property type="protein sequence ID" value="PMD59826.1"/>
    <property type="molecule type" value="Genomic_DNA"/>
</dbReference>
<keyword evidence="5" id="KW-0804">Transcription</keyword>
<dbReference type="CDD" id="cd00067">
    <property type="entry name" value="GAL4"/>
    <property type="match status" value="1"/>
</dbReference>
<dbReference type="InterPro" id="IPR007219">
    <property type="entry name" value="XnlR_reg_dom"/>
</dbReference>
<evidence type="ECO:0000256" key="6">
    <source>
        <dbReference type="ARBA" id="ARBA00023242"/>
    </source>
</evidence>
<keyword evidence="10" id="KW-1185">Reference proteome</keyword>
<reference evidence="9 10" key="1">
    <citation type="submission" date="2016-04" db="EMBL/GenBank/DDBJ databases">
        <title>A degradative enzymes factory behind the ericoid mycorrhizal symbiosis.</title>
        <authorList>
            <consortium name="DOE Joint Genome Institute"/>
            <person name="Martino E."/>
            <person name="Morin E."/>
            <person name="Grelet G."/>
            <person name="Kuo A."/>
            <person name="Kohler A."/>
            <person name="Daghino S."/>
            <person name="Barry K."/>
            <person name="Choi C."/>
            <person name="Cichocki N."/>
            <person name="Clum A."/>
            <person name="Copeland A."/>
            <person name="Hainaut M."/>
            <person name="Haridas S."/>
            <person name="Labutti K."/>
            <person name="Lindquist E."/>
            <person name="Lipzen A."/>
            <person name="Khouja H.-R."/>
            <person name="Murat C."/>
            <person name="Ohm R."/>
            <person name="Olson A."/>
            <person name="Spatafora J."/>
            <person name="Veneault-Fourrey C."/>
            <person name="Henrissat B."/>
            <person name="Grigoriev I."/>
            <person name="Martin F."/>
            <person name="Perotto S."/>
        </authorList>
    </citation>
    <scope>NUCLEOTIDE SEQUENCE [LARGE SCALE GENOMIC DNA]</scope>
    <source>
        <strain evidence="9 10">E</strain>
    </source>
</reference>
<dbReference type="InterPro" id="IPR052073">
    <property type="entry name" value="Amide_Lactam_Regulators"/>
</dbReference>
<dbReference type="GO" id="GO:0008270">
    <property type="term" value="F:zinc ion binding"/>
    <property type="evidence" value="ECO:0007669"/>
    <property type="project" value="InterPro"/>
</dbReference>
<keyword evidence="4" id="KW-0238">DNA-binding</keyword>
<keyword evidence="2" id="KW-0862">Zinc</keyword>
<dbReference type="Proteomes" id="UP000235371">
    <property type="component" value="Unassembled WGS sequence"/>
</dbReference>
<dbReference type="SMART" id="SM00906">
    <property type="entry name" value="Fungal_trans"/>
    <property type="match status" value="1"/>
</dbReference>
<evidence type="ECO:0000256" key="7">
    <source>
        <dbReference type="SAM" id="MobiDB-lite"/>
    </source>
</evidence>
<dbReference type="CDD" id="cd12148">
    <property type="entry name" value="fungal_TF_MHR"/>
    <property type="match status" value="1"/>
</dbReference>
<dbReference type="GO" id="GO:0006351">
    <property type="term" value="P:DNA-templated transcription"/>
    <property type="evidence" value="ECO:0007669"/>
    <property type="project" value="InterPro"/>
</dbReference>
<dbReference type="RefSeq" id="XP_024736730.1">
    <property type="nucleotide sequence ID" value="XM_024883097.1"/>
</dbReference>
<keyword evidence="3" id="KW-0805">Transcription regulation</keyword>
<dbReference type="SMART" id="SM00066">
    <property type="entry name" value="GAL4"/>
    <property type="match status" value="1"/>
</dbReference>
<dbReference type="Pfam" id="PF00172">
    <property type="entry name" value="Zn_clus"/>
    <property type="match status" value="1"/>
</dbReference>
<feature type="compositionally biased region" description="Polar residues" evidence="7">
    <location>
        <begin position="82"/>
        <end position="98"/>
    </location>
</feature>
<feature type="compositionally biased region" description="Low complexity" evidence="7">
    <location>
        <begin position="99"/>
        <end position="114"/>
    </location>
</feature>
<feature type="region of interest" description="Disordered" evidence="7">
    <location>
        <begin position="1"/>
        <end position="23"/>
    </location>
</feature>
<dbReference type="PANTHER" id="PTHR47171">
    <property type="entry name" value="FARA-RELATED"/>
    <property type="match status" value="1"/>
</dbReference>
<evidence type="ECO:0000256" key="3">
    <source>
        <dbReference type="ARBA" id="ARBA00023015"/>
    </source>
</evidence>
<dbReference type="FunCoup" id="A0A2J6T9X0">
    <property type="interactions" value="470"/>
</dbReference>
<dbReference type="AlphaFoldDB" id="A0A2J6T9X0"/>
<evidence type="ECO:0000256" key="5">
    <source>
        <dbReference type="ARBA" id="ARBA00023163"/>
    </source>
</evidence>
<evidence type="ECO:0000256" key="1">
    <source>
        <dbReference type="ARBA" id="ARBA00022723"/>
    </source>
</evidence>
<sequence>MTSAVVPEPTSLNHAPRSQGKAKQQACDICHRRKVKCNAQDGKTCTNCQLGSLECTFFILHQRLQKVGSKRRESMRSRGQRPLQSGTSSTPITTLSTALQPVSGPGSSPSLPQQHVEPSPKHSLILNENDIVEEGLARTALTEFLHRGFHSPTFSVFHEKDPIRIAYVGTSTSNLAYLVGQESPYHGDASLHFSFPRIRPALPWKPSNDLPRVKWYSNMAHDVSLLPEKEVCDQLVEDFFTKIHPGFPVVDEAEFRSQYSDDGNPVPLLLLQPVLLAGAHVCQHPKVVKSRSLVKVALFRRAKALFDLHYENNREHLVQAALLFTWHFEGADDIAANAYYWIGIACRLAFGLGCHRNLSSSSRSAIPVQDRRIQRRLFWVLFQCDVLASLHHGRPLMINEDGCDQPPLVMEDFIEIDGQLNKNVHFDYCDQNIKLCYIIISVLKLFSPGSLRRHCLGEQTIESSRSTLDSQLEAWFLRLPQNLNNPSRNTQDFWCTQLHLHYNLTLLQLYRTSYLPTFPGTPDFSLAPSPKSMEICHNAASAISQLFNSLLISSKVDRCCFTALTLLLAAAIQMSLEARSASSSGPSILGLQAQSRLENLFAVMDEVAKYWPSAEAIYRLFQDVLNNMKAEIEKSLAASDLLTMREQGTPTLQAEGNTQGRFLGNQIGLSDQDWNGLLGTWDPSAFFDGDLNGMNI</sequence>
<keyword evidence="6" id="KW-0539">Nucleus</keyword>
<feature type="region of interest" description="Disordered" evidence="7">
    <location>
        <begin position="69"/>
        <end position="124"/>
    </location>
</feature>